<feature type="compositionally biased region" description="Basic residues" evidence="1">
    <location>
        <begin position="1"/>
        <end position="10"/>
    </location>
</feature>
<feature type="compositionally biased region" description="Basic and acidic residues" evidence="1">
    <location>
        <begin position="320"/>
        <end position="330"/>
    </location>
</feature>
<feature type="region of interest" description="Disordered" evidence="1">
    <location>
        <begin position="504"/>
        <end position="817"/>
    </location>
</feature>
<organism evidence="2 3">
    <name type="scientific">Taxus chinensis</name>
    <name type="common">Chinese yew</name>
    <name type="synonym">Taxus wallichiana var. chinensis</name>
    <dbReference type="NCBI Taxonomy" id="29808"/>
    <lineage>
        <taxon>Eukaryota</taxon>
        <taxon>Viridiplantae</taxon>
        <taxon>Streptophyta</taxon>
        <taxon>Embryophyta</taxon>
        <taxon>Tracheophyta</taxon>
        <taxon>Spermatophyta</taxon>
        <taxon>Pinopsida</taxon>
        <taxon>Pinidae</taxon>
        <taxon>Conifers II</taxon>
        <taxon>Cupressales</taxon>
        <taxon>Taxaceae</taxon>
        <taxon>Taxus</taxon>
    </lineage>
</organism>
<feature type="compositionally biased region" description="Basic and acidic residues" evidence="1">
    <location>
        <begin position="134"/>
        <end position="143"/>
    </location>
</feature>
<feature type="compositionally biased region" description="Acidic residues" evidence="1">
    <location>
        <begin position="14"/>
        <end position="23"/>
    </location>
</feature>
<feature type="compositionally biased region" description="Basic and acidic residues" evidence="1">
    <location>
        <begin position="464"/>
        <end position="483"/>
    </location>
</feature>
<comment type="caution">
    <text evidence="2">The sequence shown here is derived from an EMBL/GenBank/DDBJ whole genome shotgun (WGS) entry which is preliminary data.</text>
</comment>
<feature type="compositionally biased region" description="Basic and acidic residues" evidence="1">
    <location>
        <begin position="1570"/>
        <end position="1584"/>
    </location>
</feature>
<gene>
    <name evidence="2" type="ORF">KI387_035919</name>
</gene>
<feature type="region of interest" description="Disordered" evidence="1">
    <location>
        <begin position="1609"/>
        <end position="1662"/>
    </location>
</feature>
<feature type="compositionally biased region" description="Basic and acidic residues" evidence="1">
    <location>
        <begin position="1393"/>
        <end position="1414"/>
    </location>
</feature>
<feature type="compositionally biased region" description="Polar residues" evidence="1">
    <location>
        <begin position="930"/>
        <end position="939"/>
    </location>
</feature>
<feature type="compositionally biased region" description="Basic and acidic residues" evidence="1">
    <location>
        <begin position="71"/>
        <end position="82"/>
    </location>
</feature>
<sequence>MVEKRRKRKRKEEENENDEEEQDQALRKSDENVGDVQTLRAQNDPRIFNNNKDATPIKEPIAMEDPNDGLFHFKETGQDRGETGYSVPITGRDESETGYSVPITGRDESETNEGIPSKTEKAGDIEAEDTEFTPEYKVDEVGKGNELASNLKFQAGEGDSENTESTPQDKVREVGEGNELAPKYKIAVRRGEVDAETTESTPQEKVREVGEGNELSSNTKLHTGEVEATESTPVGEVGEENKFASNTKPPNVTEEVKSGPSETGFGVVHTASGLAQGLKGMFVSKQSTHEDVKDTTLQGEHEGKEDGGPKQQQTEAGGEDNAKEILKEYESISGPKSGENPEEEESQNLARDTQGKVSEGEGAELASNTKHPYFTEEVNSGNSENTVLWGERQGKEDEGPQQQQSEAGAGHTTGPNSGEEVKSGTPETGSGFMKKTTGSAQGLEDISPRNQSSNDNVKDTVLQEESKGQEDEGPHQQKSEAEAKAGQSYASKLYAAIESKMGYGAQTNQDDNGSKVLKSGDPIQGPTSGIGTEDVKEGEKSPVVGSFVGRNQGEDTSISPSSEKQDENVGDVQTLRAQNDPRIFNNNKDATPIKEPIAMEDPNDGLFHFKETGQGRGETGYSVPITGIDESETNVGIPSTTEKARDIEAEDTEFTPEYKVDEVGKGNELASNSKFQAGEVDSENTESTPQDKVREVGEGNELAPNTKLQSGEVEAEATESTPEYKVNEVGEGNELASNSKFQTGEVDAETTESTPQEKVREVGEGNELSSNTKLHTGEVEATESTPVGEVGEENELASNTKPPNVTEEVKSGPSETGFGVVHTASGLAQGFKGMFVSKQSTDEDVKDTTLQGEHEGKEDGGPKQQQTEAGGEDNAKEILKEYESISGPKSGENPEEEEYQNLARDTQGKVSEGEGAELASNTKHPYFTEEVNSGNSENTVLWGERQGKEDEGPQQQQSEAGAGHTTGPNSGEEVKSGTPETGSGFIKKTTGSAQGLEDISPRNQSSNDNVKDTVLQEESKGQEDEGPHQQKSEAEAKAGQSYASNLYAAIESKMGYGAQTNQDDNGSKQLKSGDPIQGPTSGIGTEDVKEGEKSPVVGSFVGRNQGEDTSISPSSEKQDENVGDVQTLRAQNDPRIFNNNKDATPIKEPIAMEDPNDGLFHFKETGQGRGETGYSVPITGRDESETNVGIPSTTEKARDVEAEDTEFTPEYKVDEVGKGNELASNSKFQAGEVDSENTESTPQDKVREVGEGNELAPNTKLQSGEVEAEATESTPEYKVNEVGEGNELASNSKFQTGEVEAETTESIPQEKVREVGEGNELASNTKLHTGEVEATESTPVSEVGEENELASNTKPPNVTEEVKSGPSEKGFGVVNTASGLAQGLKGMLVSKQSTDKDVKDTTLQGEHEGKEDGGPKQQQTEAGGKDNAKEILKEYESISGPKSGENPEEEESQNLARDTQGKVSKGEGAELASNKKHPYFTEEVNSGNSENTVLWGERQGKEDEGPQQQQSEAGAGHTTGPNSGEEVKSGTPETGSGFMKKTTGSAQGLEDISPRNQSSNDNVKDTVLQEESKGQEDEGPHQQKSEAQAKAGQSYVSRLYAAIESKMGYGAQSNQDDNGSKELKSGDPIQGPTSGIGTEDVKEGEKSPVVGSFVGRNQGEDT</sequence>
<feature type="compositionally biased region" description="Basic and acidic residues" evidence="1">
    <location>
        <begin position="287"/>
        <end position="308"/>
    </location>
</feature>
<feature type="compositionally biased region" description="Basic and acidic residues" evidence="1">
    <location>
        <begin position="656"/>
        <end position="665"/>
    </location>
</feature>
<feature type="compositionally biased region" description="Polar residues" evidence="1">
    <location>
        <begin position="1483"/>
        <end position="1492"/>
    </location>
</feature>
<feature type="region of interest" description="Disordered" evidence="1">
    <location>
        <begin position="281"/>
        <end position="488"/>
    </location>
</feature>
<evidence type="ECO:0000313" key="2">
    <source>
        <dbReference type="EMBL" id="KAH9308008.1"/>
    </source>
</evidence>
<evidence type="ECO:0000256" key="1">
    <source>
        <dbReference type="SAM" id="MobiDB-lite"/>
    </source>
</evidence>
<proteinExistence type="predicted"/>
<feature type="region of interest" description="Disordered" evidence="1">
    <location>
        <begin position="1"/>
        <end position="268"/>
    </location>
</feature>
<protein>
    <submittedName>
        <fullName evidence="2">Uncharacterized protein</fullName>
    </submittedName>
</protein>
<dbReference type="EMBL" id="JAHRHJ020000007">
    <property type="protein sequence ID" value="KAH9308008.1"/>
    <property type="molecule type" value="Genomic_DNA"/>
</dbReference>
<keyword evidence="3" id="KW-1185">Reference proteome</keyword>
<dbReference type="OMA" id="ENTVLWG"/>
<feature type="compositionally biased region" description="Basic and acidic residues" evidence="1">
    <location>
        <begin position="1423"/>
        <end position="1436"/>
    </location>
</feature>
<feature type="region of interest" description="Disordered" evidence="1">
    <location>
        <begin position="838"/>
        <end position="1040"/>
    </location>
</feature>
<feature type="compositionally biased region" description="Polar residues" evidence="1">
    <location>
        <begin position="377"/>
        <end position="386"/>
    </location>
</feature>
<feature type="compositionally biased region" description="Basic and acidic residues" evidence="1">
    <location>
        <begin position="1209"/>
        <end position="1218"/>
    </location>
</feature>
<name>A0AA38FS81_TAXCH</name>
<reference evidence="2 3" key="1">
    <citation type="journal article" date="2021" name="Nat. Plants">
        <title>The Taxus genome provides insights into paclitaxel biosynthesis.</title>
        <authorList>
            <person name="Xiong X."/>
            <person name="Gou J."/>
            <person name="Liao Q."/>
            <person name="Li Y."/>
            <person name="Zhou Q."/>
            <person name="Bi G."/>
            <person name="Li C."/>
            <person name="Du R."/>
            <person name="Wang X."/>
            <person name="Sun T."/>
            <person name="Guo L."/>
            <person name="Liang H."/>
            <person name="Lu P."/>
            <person name="Wu Y."/>
            <person name="Zhang Z."/>
            <person name="Ro D.K."/>
            <person name="Shang Y."/>
            <person name="Huang S."/>
            <person name="Yan J."/>
        </authorList>
    </citation>
    <scope>NUCLEOTIDE SEQUENCE [LARGE SCALE GENOMIC DNA]</scope>
    <source>
        <strain evidence="2">Ta-2019</strain>
    </source>
</reference>
<feature type="compositionally biased region" description="Basic and acidic residues" evidence="1">
    <location>
        <begin position="840"/>
        <end position="861"/>
    </location>
</feature>
<accession>A0AA38FS81</accession>
<dbReference type="Proteomes" id="UP000824469">
    <property type="component" value="Unassembled WGS sequence"/>
</dbReference>
<feature type="region of interest" description="Disordered" evidence="1">
    <location>
        <begin position="1386"/>
        <end position="1593"/>
    </location>
</feature>
<evidence type="ECO:0000313" key="3">
    <source>
        <dbReference type="Proteomes" id="UP000824469"/>
    </source>
</evidence>
<feature type="region of interest" description="Disordered" evidence="1">
    <location>
        <begin position="1057"/>
        <end position="1374"/>
    </location>
</feature>
<feature type="compositionally biased region" description="Basic and acidic residues" evidence="1">
    <location>
        <begin position="1017"/>
        <end position="1036"/>
    </location>
</feature>
<feature type="compositionally biased region" description="Polar residues" evidence="1">
    <location>
        <begin position="1058"/>
        <end position="1070"/>
    </location>
</feature>
<feature type="compositionally biased region" description="Basic and acidic residues" evidence="1">
    <location>
        <begin position="873"/>
        <end position="883"/>
    </location>
</feature>